<evidence type="ECO:0000256" key="2">
    <source>
        <dbReference type="ARBA" id="ARBA00013064"/>
    </source>
</evidence>
<dbReference type="PROSITE" id="PS50056">
    <property type="entry name" value="TYR_PHOSPHATASE_2"/>
    <property type="match status" value="1"/>
</dbReference>
<dbReference type="GO" id="GO:0004725">
    <property type="term" value="F:protein tyrosine phosphatase activity"/>
    <property type="evidence" value="ECO:0007669"/>
    <property type="project" value="UniProtKB-EC"/>
</dbReference>
<dbReference type="PANTHER" id="PTHR45848">
    <property type="entry name" value="DUAL SPECIFICITY PROTEIN PHOSPHATASE 12 FAMILY MEMBER"/>
    <property type="match status" value="1"/>
</dbReference>
<keyword evidence="7" id="KW-1185">Reference proteome</keyword>
<dbReference type="Proteomes" id="UP000308092">
    <property type="component" value="Unassembled WGS sequence"/>
</dbReference>
<dbReference type="STRING" id="1220188.A0A4V3UQ52"/>
<comment type="similarity">
    <text evidence="1">Belongs to the protein-tyrosine phosphatase family. Non-receptor class dual specificity subfamily.</text>
</comment>
<dbReference type="CDD" id="cd14498">
    <property type="entry name" value="DSP"/>
    <property type="match status" value="1"/>
</dbReference>
<dbReference type="Pfam" id="PF00782">
    <property type="entry name" value="DSPc"/>
    <property type="match status" value="1"/>
</dbReference>
<dbReference type="Gene3D" id="3.90.190.10">
    <property type="entry name" value="Protein tyrosine phosphatase superfamily"/>
    <property type="match status" value="1"/>
</dbReference>
<dbReference type="GO" id="GO:0008138">
    <property type="term" value="F:protein tyrosine/serine/threonine phosphatase activity"/>
    <property type="evidence" value="ECO:0007669"/>
    <property type="project" value="TreeGrafter"/>
</dbReference>
<gene>
    <name evidence="6" type="ORF">EYZ11_002810</name>
</gene>
<dbReference type="InterPro" id="IPR029021">
    <property type="entry name" value="Prot-tyrosine_phosphatase-like"/>
</dbReference>
<accession>A0A4V3UQ52</accession>
<keyword evidence="3" id="KW-0378">Hydrolase</keyword>
<dbReference type="PANTHER" id="PTHR45848:SF4">
    <property type="entry name" value="DUAL SPECIFICITY PROTEIN PHOSPHATASE 12"/>
    <property type="match status" value="1"/>
</dbReference>
<reference evidence="6 7" key="1">
    <citation type="submission" date="2019-03" db="EMBL/GenBank/DDBJ databases">
        <title>The genome sequence of a newly discovered highly antifungal drug resistant Aspergillus species, Aspergillus tanneri NIH 1004.</title>
        <authorList>
            <person name="Mounaud S."/>
            <person name="Singh I."/>
            <person name="Joardar V."/>
            <person name="Pakala S."/>
            <person name="Pakala S."/>
            <person name="Venepally P."/>
            <person name="Hoover J."/>
            <person name="Nierman W."/>
            <person name="Chung J."/>
            <person name="Losada L."/>
        </authorList>
    </citation>
    <scope>NUCLEOTIDE SEQUENCE [LARGE SCALE GENOMIC DNA]</scope>
    <source>
        <strain evidence="6 7">NIH1004</strain>
    </source>
</reference>
<evidence type="ECO:0000259" key="5">
    <source>
        <dbReference type="PROSITE" id="PS50056"/>
    </source>
</evidence>
<evidence type="ECO:0000313" key="6">
    <source>
        <dbReference type="EMBL" id="THC97704.1"/>
    </source>
</evidence>
<dbReference type="InterPro" id="IPR000340">
    <property type="entry name" value="Dual-sp_phosphatase_cat-dom"/>
</dbReference>
<dbReference type="InterPro" id="IPR000387">
    <property type="entry name" value="Tyr_Pase_dom"/>
</dbReference>
<dbReference type="SUPFAM" id="SSF52799">
    <property type="entry name" value="(Phosphotyrosine protein) phosphatases II"/>
    <property type="match status" value="1"/>
</dbReference>
<name>A0A4V3UQ52_9EURO</name>
<dbReference type="PROSITE" id="PS00383">
    <property type="entry name" value="TYR_PHOSPHATASE_1"/>
    <property type="match status" value="1"/>
</dbReference>
<comment type="caution">
    <text evidence="6">The sequence shown here is derived from an EMBL/GenBank/DDBJ whole genome shotgun (WGS) entry which is preliminary data.</text>
</comment>
<dbReference type="VEuPathDB" id="FungiDB:EYZ11_002810"/>
<keyword evidence="4" id="KW-0904">Protein phosphatase</keyword>
<evidence type="ECO:0000313" key="7">
    <source>
        <dbReference type="Proteomes" id="UP000308092"/>
    </source>
</evidence>
<dbReference type="GO" id="GO:0005634">
    <property type="term" value="C:nucleus"/>
    <property type="evidence" value="ECO:0007669"/>
    <property type="project" value="TreeGrafter"/>
</dbReference>
<dbReference type="AlphaFoldDB" id="A0A4V3UQ52"/>
<organism evidence="6 7">
    <name type="scientific">Aspergillus tanneri</name>
    <dbReference type="NCBI Taxonomy" id="1220188"/>
    <lineage>
        <taxon>Eukaryota</taxon>
        <taxon>Fungi</taxon>
        <taxon>Dikarya</taxon>
        <taxon>Ascomycota</taxon>
        <taxon>Pezizomycotina</taxon>
        <taxon>Eurotiomycetes</taxon>
        <taxon>Eurotiomycetidae</taxon>
        <taxon>Eurotiales</taxon>
        <taxon>Aspergillaceae</taxon>
        <taxon>Aspergillus</taxon>
        <taxon>Aspergillus subgen. Circumdati</taxon>
    </lineage>
</organism>
<dbReference type="EC" id="3.1.3.48" evidence="2"/>
<protein>
    <recommendedName>
        <fullName evidence="2">protein-tyrosine-phosphatase</fullName>
        <ecNumber evidence="2">3.1.3.48</ecNumber>
    </recommendedName>
</protein>
<dbReference type="EMBL" id="SOSA01000066">
    <property type="protein sequence ID" value="THC97704.1"/>
    <property type="molecule type" value="Genomic_DNA"/>
</dbReference>
<evidence type="ECO:0000256" key="4">
    <source>
        <dbReference type="ARBA" id="ARBA00022912"/>
    </source>
</evidence>
<evidence type="ECO:0000256" key="1">
    <source>
        <dbReference type="ARBA" id="ARBA00008601"/>
    </source>
</evidence>
<evidence type="ECO:0000256" key="3">
    <source>
        <dbReference type="ARBA" id="ARBA00022801"/>
    </source>
</evidence>
<sequence length="144" mass="16510">MRDRCGGIILQERLEFPSIAKWIQCVDSSTWAFGVCERRLQLYRSEVHCDLGISRSPTVIIAYLMRKYGSKRENALALVQSRQKVKPSTNFTQQLQVWEEVGYLVWENEQGTVPKPPYWAFLNDRAVLKREGLAGNGPLAPQIL</sequence>
<proteinExistence type="inferred from homology"/>
<feature type="domain" description="Tyrosine specific protein phosphatases" evidence="5">
    <location>
        <begin position="47"/>
        <end position="83"/>
    </location>
</feature>
<dbReference type="InterPro" id="IPR016130">
    <property type="entry name" value="Tyr_Pase_AS"/>
</dbReference>